<proteinExistence type="predicted"/>
<dbReference type="InterPro" id="IPR052956">
    <property type="entry name" value="Mesenchyme-surface_protein"/>
</dbReference>
<dbReference type="InterPro" id="IPR027372">
    <property type="entry name" value="Phytase-like_dom"/>
</dbReference>
<feature type="signal peptide" evidence="1">
    <location>
        <begin position="1"/>
        <end position="25"/>
    </location>
</feature>
<dbReference type="RefSeq" id="WP_307239967.1">
    <property type="nucleotide sequence ID" value="NZ_JAUSQZ010000001.1"/>
</dbReference>
<feature type="domain" description="Phytase-like" evidence="2">
    <location>
        <begin position="484"/>
        <end position="749"/>
    </location>
</feature>
<dbReference type="PANTHER" id="PTHR46928:SF1">
    <property type="entry name" value="MESENCHYME-SPECIFIC CELL SURFACE GLYCOPROTEIN"/>
    <property type="match status" value="1"/>
</dbReference>
<dbReference type="InterPro" id="IPR011044">
    <property type="entry name" value="Quino_amine_DH_bsu"/>
</dbReference>
<evidence type="ECO:0000313" key="4">
    <source>
        <dbReference type="EMBL" id="MDP9825810.1"/>
    </source>
</evidence>
<evidence type="ECO:0000259" key="3">
    <source>
        <dbReference type="Pfam" id="PF22494"/>
    </source>
</evidence>
<keyword evidence="1" id="KW-0732">Signal</keyword>
<gene>
    <name evidence="4" type="ORF">J2S57_001559</name>
</gene>
<evidence type="ECO:0000256" key="1">
    <source>
        <dbReference type="SAM" id="SignalP"/>
    </source>
</evidence>
<evidence type="ECO:0000259" key="2">
    <source>
        <dbReference type="Pfam" id="PF13449"/>
    </source>
</evidence>
<dbReference type="InterPro" id="IPR055188">
    <property type="entry name" value="Choice_anch_I"/>
</dbReference>
<dbReference type="EMBL" id="JAUSQZ010000001">
    <property type="protein sequence ID" value="MDP9825810.1"/>
    <property type="molecule type" value="Genomic_DNA"/>
</dbReference>
<dbReference type="Proteomes" id="UP001235712">
    <property type="component" value="Unassembled WGS sequence"/>
</dbReference>
<organism evidence="4 5">
    <name type="scientific">Kineosporia succinea</name>
    <dbReference type="NCBI Taxonomy" id="84632"/>
    <lineage>
        <taxon>Bacteria</taxon>
        <taxon>Bacillati</taxon>
        <taxon>Actinomycetota</taxon>
        <taxon>Actinomycetes</taxon>
        <taxon>Kineosporiales</taxon>
        <taxon>Kineosporiaceae</taxon>
        <taxon>Kineosporia</taxon>
    </lineage>
</organism>
<comment type="caution">
    <text evidence="4">The sequence shown here is derived from an EMBL/GenBank/DDBJ whole genome shotgun (WGS) entry which is preliminary data.</text>
</comment>
<name>A0ABT9P0R6_9ACTN</name>
<accession>A0ABT9P0R6</accession>
<dbReference type="Gene3D" id="2.130.10.10">
    <property type="entry name" value="YVTN repeat-like/Quinoprotein amine dehydrogenase"/>
    <property type="match status" value="1"/>
</dbReference>
<evidence type="ECO:0008006" key="6">
    <source>
        <dbReference type="Google" id="ProtNLM"/>
    </source>
</evidence>
<feature type="chain" id="PRO_5045331644" description="Phytase-like protein with esterase activity" evidence="1">
    <location>
        <begin position="26"/>
        <end position="773"/>
    </location>
</feature>
<dbReference type="PANTHER" id="PTHR46928">
    <property type="entry name" value="MESENCHYME-SPECIFIC CELL SURFACE GLYCOPROTEIN"/>
    <property type="match status" value="1"/>
</dbReference>
<reference evidence="4 5" key="1">
    <citation type="submission" date="2023-07" db="EMBL/GenBank/DDBJ databases">
        <title>Sequencing the genomes of 1000 actinobacteria strains.</title>
        <authorList>
            <person name="Klenk H.-P."/>
        </authorList>
    </citation>
    <scope>NUCLEOTIDE SEQUENCE [LARGE SCALE GENOMIC DNA]</scope>
    <source>
        <strain evidence="4 5">DSM 44388</strain>
    </source>
</reference>
<dbReference type="Pfam" id="PF13449">
    <property type="entry name" value="Phytase-like"/>
    <property type="match status" value="1"/>
</dbReference>
<evidence type="ECO:0000313" key="5">
    <source>
        <dbReference type="Proteomes" id="UP001235712"/>
    </source>
</evidence>
<feature type="domain" description="Choice-of-anchor I" evidence="3">
    <location>
        <begin position="65"/>
        <end position="335"/>
    </location>
</feature>
<dbReference type="Pfam" id="PF22494">
    <property type="entry name" value="choice_anch_I"/>
    <property type="match status" value="1"/>
</dbReference>
<protein>
    <recommendedName>
        <fullName evidence="6">Phytase-like protein with esterase activity</fullName>
    </recommendedName>
</protein>
<dbReference type="SUPFAM" id="SSF50969">
    <property type="entry name" value="YVTN repeat-like/Quinoprotein amine dehydrogenase"/>
    <property type="match status" value="2"/>
</dbReference>
<keyword evidence="5" id="KW-1185">Reference proteome</keyword>
<dbReference type="InterPro" id="IPR015943">
    <property type="entry name" value="WD40/YVTN_repeat-like_dom_sf"/>
</dbReference>
<sequence length="773" mass="81587">MGKRQTGVRTAAVFTATALAGAALAAVAQPASAGSSHGRFFSRTDTYAVYQNRPAGAAVSDETVAEISTVTKDGKTMIYTDAAGRRIGFLDISNPDEVKGLGTLSLAQLGDTEDEPTSVTVVGDYVLVVVNTSKSYTEPSGRVDVIRVSDRTRVRSIDLGGQPDSIAANKAGTRVAIAIENERDEEATPTGGEEGDLPQLPAGFVQILDLSRPADPATWTAHKVSLVNADGSALKSFADAGIDTPIDPEPEYVSFSDDGQLAVTLQENNGIVLIDAASHRVSKVFSAGTASVSGIDTEDDGVIDQTGSIKDVPREPDAVAWLDNRYLGTANEGDWKGGTRGWTVFDSKTGKVRWDSGNELEKLAVQIGQHSESRAGKKGIELEGLATADFNGQKYAFVGSERSNFVAVYDISKARDPKFVQVLPTTNGPEGILPIPSRGLLAVSSEVDDADAGVRSSVALYELGASSSSYPQIESRERRGAPIGWGTLGALSAVPDSRDRLVSVTDAGYSTTGILTIDTSSKPARITKRLDVTDSTGKAVALDAEGIYARPYSSGGGYWLAVEGATGAENKLVRVDKRGVVAQTVPLPSDVAVGLKSQGFEGVTATYDRNGEHLFAVVQRASSKDPANVARIGRYDVKTGKWTWFGYQLETTTTAGDWIGLSEVTALSDGRLAVIERDKLNGPNAKIKRVYTVTLPSKDPAPGTLPVLSKKLAVDVLPFLQAGNGWTQEKLEGLTVGGDGQVWISTDNDALDDSTGETVFMSIGKANKIFGKK</sequence>